<dbReference type="SMART" id="SM00388">
    <property type="entry name" value="HisKA"/>
    <property type="match status" value="1"/>
</dbReference>
<dbReference type="Gene3D" id="1.10.10.60">
    <property type="entry name" value="Homeodomain-like"/>
    <property type="match status" value="1"/>
</dbReference>
<dbReference type="SMART" id="SM00387">
    <property type="entry name" value="HATPase_c"/>
    <property type="match status" value="1"/>
</dbReference>
<dbReference type="Pfam" id="PF07494">
    <property type="entry name" value="Reg_prop"/>
    <property type="match status" value="3"/>
</dbReference>
<keyword evidence="8" id="KW-0472">Membrane</keyword>
<dbReference type="PROSITE" id="PS50110">
    <property type="entry name" value="RESPONSE_REGULATORY"/>
    <property type="match status" value="1"/>
</dbReference>
<keyword evidence="3 7" id="KW-0597">Phosphoprotein</keyword>
<dbReference type="Pfam" id="PF07495">
    <property type="entry name" value="Y_Y_Y"/>
    <property type="match status" value="1"/>
</dbReference>
<evidence type="ECO:0000256" key="7">
    <source>
        <dbReference type="PROSITE-ProRule" id="PRU00169"/>
    </source>
</evidence>
<dbReference type="EMBL" id="JBHSJJ010000005">
    <property type="protein sequence ID" value="MFC4872154.1"/>
    <property type="molecule type" value="Genomic_DNA"/>
</dbReference>
<dbReference type="PROSITE" id="PS50109">
    <property type="entry name" value="HIS_KIN"/>
    <property type="match status" value="1"/>
</dbReference>
<proteinExistence type="predicted"/>
<keyword evidence="4" id="KW-0805">Transcription regulation</keyword>
<dbReference type="PANTHER" id="PTHR43547">
    <property type="entry name" value="TWO-COMPONENT HISTIDINE KINASE"/>
    <property type="match status" value="1"/>
</dbReference>
<dbReference type="SUPFAM" id="SSF46689">
    <property type="entry name" value="Homeodomain-like"/>
    <property type="match status" value="1"/>
</dbReference>
<dbReference type="Proteomes" id="UP001595818">
    <property type="component" value="Unassembled WGS sequence"/>
</dbReference>
<sequence length="1325" mass="151401">MRNKAIISLGLCMLLSLILKGQSYYFQHYQVEKGLSHNSVMATLQDKHGFLWFGTKDGLNRFDGYAFKIFRNEPDDPTSIGSNFILSLCENEGKLWVGTDKGLFSYDEVSETFSLLEETADSYVRNVNKDHAGNLWFIAGHTLCQYNQGNNLMKVYEQADFFKATSICTTEDGALWVSSSSGTINLYDRHKDSFVGYDLFDYSPPTSTNWIEKIYAAGQKSILVGTQSQGVKLFDTEKKEYKDIVSHDMDGSGLFVRDFVKDTDGEYWIATESGIYIYDEKKGIVDILRKSYNDPYSITDNAVYTLSIDEEGGIWAGTYFGGINYYPKQYTAFEKFFPKVGENSISGNAVREICQDKYGNLWIGTEDAGLNKFNPKEEKFENFRPSGNKGDISHYNVHGLLINGDELWVGTFHKGLDIMDINTGKVIRHYSIGTTSLNSDFIYSILQTPSKQIYLATSAGLYEYSDESDDFNLHPAFPESFHYTIILEDSHGVLWGGTYRDGVHFYDAKTSKKGSFRNRKGDKNSLSSDAINGIYEDSNNNLWFMTNDGLHQYDRERQHFVRYSTHNGFPSNVTYRMLEDDDRKLWVSTSKGLVHFDPITEEINVYTKAHGLLSDQLNYSSSFKDADGRMYFGTVKGLIRFDQNEFIQNNHVPPVYITGIQVHNQELPVGKEDSPLEQSITSTDKITLNYDQSSFSLDFAALSYATPEMTEYAYKMEGLDKDWTFLKTNRKVFFTELPPGEYIFKVKAPNSSGVWNESPRELKIEILPPIWASQKAYLLYVAVIILVLYYLLLSYHRRLEKKNKSQIELLENEKEKELYEAKIEFFTNIAHEIRTPLTLIKGPLEKVIKITKDIPEIHYNLGIMNKNTSRLLELADQLLDFRKTETKGFSLSFTHTDIKALVRETYLRFKPTAEQNGFDFRLQLPSDPIYAYVDREALTKILSNLFSNALKYGDNKVEICLPALEDTDQYFRIIIKNDGHLLMPEVREKIFTPFFRVPKTENKPGTGIGLPLSRSLAELHNGTLELKLPEDNLNTFVLKLPLHQDKEYKLFDKLEAEAINIKHEENFSGSKTPILIVEDNVEMLEFIANELSDEYLIFKAGDGKIALEILNEEIIQLIVCDIMMPNLNGIELCKTVKSTIDFSHIPVILLTAKNNLQAKIEGLESGADAYMEKPFSIEHLRVQLANLLTNRNKIKDFFSTSPLAHIKSIAYSKADETFLEELNDAIYKNIADTDLNVEHLADIMNMSRPTLYRKIKAISNMTPNELINLARLKKAAELLAEDNYKIYEIASIVGYNSQTSFGRNFLKQFGMKPSEYASSKRKLIN</sequence>
<dbReference type="InterPro" id="IPR036890">
    <property type="entry name" value="HATPase_C_sf"/>
</dbReference>
<comment type="catalytic activity">
    <reaction evidence="1">
        <text>ATP + protein L-histidine = ADP + protein N-phospho-L-histidine.</text>
        <dbReference type="EC" id="2.7.13.3"/>
    </reaction>
</comment>
<dbReference type="PROSITE" id="PS00041">
    <property type="entry name" value="HTH_ARAC_FAMILY_1"/>
    <property type="match status" value="1"/>
</dbReference>
<feature type="modified residue" description="4-aspartylphosphate" evidence="7">
    <location>
        <position position="1121"/>
    </location>
</feature>
<dbReference type="CDD" id="cd00082">
    <property type="entry name" value="HisKA"/>
    <property type="match status" value="1"/>
</dbReference>
<dbReference type="InterPro" id="IPR011123">
    <property type="entry name" value="Y_Y_Y"/>
</dbReference>
<dbReference type="SUPFAM" id="SSF52172">
    <property type="entry name" value="CheY-like"/>
    <property type="match status" value="1"/>
</dbReference>
<dbReference type="InterPro" id="IPR005467">
    <property type="entry name" value="His_kinase_dom"/>
</dbReference>
<dbReference type="SUPFAM" id="SSF101898">
    <property type="entry name" value="NHL repeat"/>
    <property type="match status" value="1"/>
</dbReference>
<dbReference type="InterPro" id="IPR011006">
    <property type="entry name" value="CheY-like_superfamily"/>
</dbReference>
<evidence type="ECO:0000256" key="6">
    <source>
        <dbReference type="ARBA" id="ARBA00023163"/>
    </source>
</evidence>
<dbReference type="Gene3D" id="2.130.10.10">
    <property type="entry name" value="YVTN repeat-like/Quinoprotein amine dehydrogenase"/>
    <property type="match status" value="2"/>
</dbReference>
<dbReference type="PROSITE" id="PS01124">
    <property type="entry name" value="HTH_ARAC_FAMILY_2"/>
    <property type="match status" value="1"/>
</dbReference>
<evidence type="ECO:0000313" key="13">
    <source>
        <dbReference type="Proteomes" id="UP001595818"/>
    </source>
</evidence>
<evidence type="ECO:0000259" key="10">
    <source>
        <dbReference type="PROSITE" id="PS50109"/>
    </source>
</evidence>
<feature type="transmembrane region" description="Helical" evidence="8">
    <location>
        <begin position="777"/>
        <end position="795"/>
    </location>
</feature>
<dbReference type="RefSeq" id="WP_377064301.1">
    <property type="nucleotide sequence ID" value="NZ_JBHSJJ010000005.1"/>
</dbReference>
<feature type="domain" description="Response regulatory" evidence="11">
    <location>
        <begin position="1073"/>
        <end position="1188"/>
    </location>
</feature>
<keyword evidence="8" id="KW-0812">Transmembrane</keyword>
<dbReference type="InterPro" id="IPR018062">
    <property type="entry name" value="HTH_AraC-typ_CS"/>
</dbReference>
<accession>A0ABV9T120</accession>
<organism evidence="12 13">
    <name type="scientific">Negadavirga shengliensis</name>
    <dbReference type="NCBI Taxonomy" id="1389218"/>
    <lineage>
        <taxon>Bacteria</taxon>
        <taxon>Pseudomonadati</taxon>
        <taxon>Bacteroidota</taxon>
        <taxon>Cytophagia</taxon>
        <taxon>Cytophagales</taxon>
        <taxon>Cyclobacteriaceae</taxon>
        <taxon>Negadavirga</taxon>
    </lineage>
</organism>
<name>A0ABV9T120_9BACT</name>
<dbReference type="InterPro" id="IPR001789">
    <property type="entry name" value="Sig_transdc_resp-reg_receiver"/>
</dbReference>
<dbReference type="PANTHER" id="PTHR43547:SF2">
    <property type="entry name" value="HYBRID SIGNAL TRANSDUCTION HISTIDINE KINASE C"/>
    <property type="match status" value="1"/>
</dbReference>
<evidence type="ECO:0000256" key="2">
    <source>
        <dbReference type="ARBA" id="ARBA00012438"/>
    </source>
</evidence>
<evidence type="ECO:0000256" key="8">
    <source>
        <dbReference type="SAM" id="Phobius"/>
    </source>
</evidence>
<dbReference type="InterPro" id="IPR011110">
    <property type="entry name" value="Reg_prop"/>
</dbReference>
<keyword evidence="6" id="KW-0804">Transcription</keyword>
<dbReference type="Gene3D" id="3.30.565.10">
    <property type="entry name" value="Histidine kinase-like ATPase, C-terminal domain"/>
    <property type="match status" value="1"/>
</dbReference>
<protein>
    <recommendedName>
        <fullName evidence="2">histidine kinase</fullName>
        <ecNumber evidence="2">2.7.13.3</ecNumber>
    </recommendedName>
</protein>
<dbReference type="Gene3D" id="2.60.40.10">
    <property type="entry name" value="Immunoglobulins"/>
    <property type="match status" value="1"/>
</dbReference>
<dbReference type="Pfam" id="PF02518">
    <property type="entry name" value="HATPase_c"/>
    <property type="match status" value="1"/>
</dbReference>
<dbReference type="Pfam" id="PF12833">
    <property type="entry name" value="HTH_18"/>
    <property type="match status" value="1"/>
</dbReference>
<dbReference type="InterPro" id="IPR015943">
    <property type="entry name" value="WD40/YVTN_repeat-like_dom_sf"/>
</dbReference>
<feature type="domain" description="HTH araC/xylS-type" evidence="9">
    <location>
        <begin position="1220"/>
        <end position="1319"/>
    </location>
</feature>
<dbReference type="SUPFAM" id="SSF63829">
    <property type="entry name" value="Calcium-dependent phosphotriesterase"/>
    <property type="match status" value="2"/>
</dbReference>
<evidence type="ECO:0000256" key="3">
    <source>
        <dbReference type="ARBA" id="ARBA00022553"/>
    </source>
</evidence>
<dbReference type="InterPro" id="IPR018060">
    <property type="entry name" value="HTH_AraC"/>
</dbReference>
<reference evidence="13" key="1">
    <citation type="journal article" date="2019" name="Int. J. Syst. Evol. Microbiol.">
        <title>The Global Catalogue of Microorganisms (GCM) 10K type strain sequencing project: providing services to taxonomists for standard genome sequencing and annotation.</title>
        <authorList>
            <consortium name="The Broad Institute Genomics Platform"/>
            <consortium name="The Broad Institute Genome Sequencing Center for Infectious Disease"/>
            <person name="Wu L."/>
            <person name="Ma J."/>
        </authorList>
    </citation>
    <scope>NUCLEOTIDE SEQUENCE [LARGE SCALE GENOMIC DNA]</scope>
    <source>
        <strain evidence="13">CGMCC 4.7466</strain>
    </source>
</reference>
<dbReference type="SMART" id="SM00342">
    <property type="entry name" value="HTH_ARAC"/>
    <property type="match status" value="1"/>
</dbReference>
<dbReference type="Pfam" id="PF00072">
    <property type="entry name" value="Response_reg"/>
    <property type="match status" value="1"/>
</dbReference>
<comment type="caution">
    <text evidence="12">The sequence shown here is derived from an EMBL/GenBank/DDBJ whole genome shotgun (WGS) entry which is preliminary data.</text>
</comment>
<evidence type="ECO:0000259" key="11">
    <source>
        <dbReference type="PROSITE" id="PS50110"/>
    </source>
</evidence>
<dbReference type="InterPro" id="IPR003661">
    <property type="entry name" value="HisK_dim/P_dom"/>
</dbReference>
<evidence type="ECO:0000313" key="12">
    <source>
        <dbReference type="EMBL" id="MFC4872154.1"/>
    </source>
</evidence>
<evidence type="ECO:0000256" key="4">
    <source>
        <dbReference type="ARBA" id="ARBA00023015"/>
    </source>
</evidence>
<dbReference type="EC" id="2.7.13.3" evidence="2"/>
<dbReference type="SUPFAM" id="SSF47384">
    <property type="entry name" value="Homodimeric domain of signal transducing histidine kinase"/>
    <property type="match status" value="1"/>
</dbReference>
<evidence type="ECO:0000256" key="5">
    <source>
        <dbReference type="ARBA" id="ARBA00023125"/>
    </source>
</evidence>
<keyword evidence="13" id="KW-1185">Reference proteome</keyword>
<dbReference type="Pfam" id="PF00512">
    <property type="entry name" value="HisKA"/>
    <property type="match status" value="1"/>
</dbReference>
<dbReference type="InterPro" id="IPR003594">
    <property type="entry name" value="HATPase_dom"/>
</dbReference>
<dbReference type="CDD" id="cd17574">
    <property type="entry name" value="REC_OmpR"/>
    <property type="match status" value="1"/>
</dbReference>
<dbReference type="InterPro" id="IPR009057">
    <property type="entry name" value="Homeodomain-like_sf"/>
</dbReference>
<dbReference type="SUPFAM" id="SSF55874">
    <property type="entry name" value="ATPase domain of HSP90 chaperone/DNA topoisomerase II/histidine kinase"/>
    <property type="match status" value="1"/>
</dbReference>
<keyword evidence="8" id="KW-1133">Transmembrane helix</keyword>
<dbReference type="Gene3D" id="3.40.50.2300">
    <property type="match status" value="1"/>
</dbReference>
<dbReference type="Gene3D" id="1.10.287.130">
    <property type="match status" value="1"/>
</dbReference>
<evidence type="ECO:0000259" key="9">
    <source>
        <dbReference type="PROSITE" id="PS01124"/>
    </source>
</evidence>
<dbReference type="SMART" id="SM00448">
    <property type="entry name" value="REC"/>
    <property type="match status" value="1"/>
</dbReference>
<feature type="domain" description="Histidine kinase" evidence="10">
    <location>
        <begin position="828"/>
        <end position="1044"/>
    </location>
</feature>
<keyword evidence="5" id="KW-0238">DNA-binding</keyword>
<dbReference type="InterPro" id="IPR004358">
    <property type="entry name" value="Sig_transdc_His_kin-like_C"/>
</dbReference>
<dbReference type="PRINTS" id="PR00344">
    <property type="entry name" value="BCTRLSENSOR"/>
</dbReference>
<dbReference type="InterPro" id="IPR036097">
    <property type="entry name" value="HisK_dim/P_sf"/>
</dbReference>
<evidence type="ECO:0000256" key="1">
    <source>
        <dbReference type="ARBA" id="ARBA00000085"/>
    </source>
</evidence>
<dbReference type="InterPro" id="IPR013783">
    <property type="entry name" value="Ig-like_fold"/>
</dbReference>
<gene>
    <name evidence="12" type="ORF">ACFPFU_10675</name>
</gene>